<feature type="domain" description="Fungal lipase-type" evidence="8">
    <location>
        <begin position="75"/>
        <end position="200"/>
    </location>
</feature>
<evidence type="ECO:0000256" key="2">
    <source>
        <dbReference type="ARBA" id="ARBA00004496"/>
    </source>
</evidence>
<dbReference type="InterPro" id="IPR029058">
    <property type="entry name" value="AB_hydrolase_fold"/>
</dbReference>
<keyword evidence="4" id="KW-0378">Hydrolase</keyword>
<keyword evidence="10" id="KW-1185">Reference proteome</keyword>
<dbReference type="Gene3D" id="3.40.50.1820">
    <property type="entry name" value="alpha/beta hydrolase"/>
    <property type="match status" value="1"/>
</dbReference>
<dbReference type="PANTHER" id="PTHR47090">
    <property type="entry name" value="PROTEIN EDS1-RELATED"/>
    <property type="match status" value="1"/>
</dbReference>
<dbReference type="AlphaFoldDB" id="A0A8B8NGB2"/>
<dbReference type="PANTHER" id="PTHR47090:SF2">
    <property type="entry name" value="PROTEIN EDS1-RELATED"/>
    <property type="match status" value="1"/>
</dbReference>
<keyword evidence="5" id="KW-0611">Plant defense</keyword>
<evidence type="ECO:0000256" key="5">
    <source>
        <dbReference type="ARBA" id="ARBA00022821"/>
    </source>
</evidence>
<name>A0A8B8NGB2_9MYRT</name>
<accession>A0A8B8NGB2</accession>
<evidence type="ECO:0000256" key="6">
    <source>
        <dbReference type="ARBA" id="ARBA00023242"/>
    </source>
</evidence>
<proteinExistence type="predicted"/>
<evidence type="ECO:0000256" key="3">
    <source>
        <dbReference type="ARBA" id="ARBA00022490"/>
    </source>
</evidence>
<dbReference type="GO" id="GO:0016787">
    <property type="term" value="F:hydrolase activity"/>
    <property type="evidence" value="ECO:0007669"/>
    <property type="project" value="UniProtKB-KW"/>
</dbReference>
<dbReference type="RefSeq" id="XP_030521506.1">
    <property type="nucleotide sequence ID" value="XM_030665646.2"/>
</dbReference>
<evidence type="ECO:0000259" key="8">
    <source>
        <dbReference type="Pfam" id="PF01764"/>
    </source>
</evidence>
<dbReference type="Proteomes" id="UP000827889">
    <property type="component" value="Chromosome 7"/>
</dbReference>
<comment type="subcellular location">
    <subcellularLocation>
        <location evidence="2">Cytoplasm</location>
    </subcellularLocation>
    <subcellularLocation>
        <location evidence="1">Nucleus</location>
    </subcellularLocation>
</comment>
<feature type="domain" description="EDS1 EP" evidence="9">
    <location>
        <begin position="400"/>
        <end position="598"/>
    </location>
</feature>
<feature type="coiled-coil region" evidence="7">
    <location>
        <begin position="536"/>
        <end position="563"/>
    </location>
</feature>
<dbReference type="GO" id="GO:0006952">
    <property type="term" value="P:defense response"/>
    <property type="evidence" value="ECO:0007669"/>
    <property type="project" value="UniProtKB-KW"/>
</dbReference>
<evidence type="ECO:0000313" key="10">
    <source>
        <dbReference type="Proteomes" id="UP000827889"/>
    </source>
</evidence>
<evidence type="ECO:0000256" key="1">
    <source>
        <dbReference type="ARBA" id="ARBA00004123"/>
    </source>
</evidence>
<evidence type="ECO:0000259" key="9">
    <source>
        <dbReference type="Pfam" id="PF18117"/>
    </source>
</evidence>
<dbReference type="GO" id="GO:0006629">
    <property type="term" value="P:lipid metabolic process"/>
    <property type="evidence" value="ECO:0007669"/>
    <property type="project" value="InterPro"/>
</dbReference>
<keyword evidence="3" id="KW-0963">Cytoplasm</keyword>
<dbReference type="InterPro" id="IPR002921">
    <property type="entry name" value="Fungal_lipase-type"/>
</dbReference>
<dbReference type="InterPro" id="IPR044214">
    <property type="entry name" value="EDS1-like"/>
</dbReference>
<keyword evidence="7" id="KW-0175">Coiled coil</keyword>
<organism evidence="10 11">
    <name type="scientific">Rhodamnia argentea</name>
    <dbReference type="NCBI Taxonomy" id="178133"/>
    <lineage>
        <taxon>Eukaryota</taxon>
        <taxon>Viridiplantae</taxon>
        <taxon>Streptophyta</taxon>
        <taxon>Embryophyta</taxon>
        <taxon>Tracheophyta</taxon>
        <taxon>Spermatophyta</taxon>
        <taxon>Magnoliopsida</taxon>
        <taxon>eudicotyledons</taxon>
        <taxon>Gunneridae</taxon>
        <taxon>Pentapetalae</taxon>
        <taxon>rosids</taxon>
        <taxon>malvids</taxon>
        <taxon>Myrtales</taxon>
        <taxon>Myrtaceae</taxon>
        <taxon>Myrtoideae</taxon>
        <taxon>Myrteae</taxon>
        <taxon>Australasian group</taxon>
        <taxon>Rhodamnia</taxon>
    </lineage>
</organism>
<evidence type="ECO:0000256" key="4">
    <source>
        <dbReference type="ARBA" id="ARBA00022801"/>
    </source>
</evidence>
<keyword evidence="6" id="KW-0539">Nucleus</keyword>
<dbReference type="GO" id="GO:0005634">
    <property type="term" value="C:nucleus"/>
    <property type="evidence" value="ECO:0007669"/>
    <property type="project" value="UniProtKB-SubCell"/>
</dbReference>
<evidence type="ECO:0000313" key="11">
    <source>
        <dbReference type="RefSeq" id="XP_030521506.1"/>
    </source>
</evidence>
<dbReference type="SUPFAM" id="SSF53474">
    <property type="entry name" value="alpha/beta-Hydrolases"/>
    <property type="match status" value="1"/>
</dbReference>
<dbReference type="Pfam" id="PF18117">
    <property type="entry name" value="EDS1_EP"/>
    <property type="match status" value="1"/>
</dbReference>
<gene>
    <name evidence="11" type="primary">LOC115734746</name>
</gene>
<dbReference type="InterPro" id="IPR041266">
    <property type="entry name" value="EDS1_EP"/>
</dbReference>
<evidence type="ECO:0000256" key="7">
    <source>
        <dbReference type="SAM" id="Coils"/>
    </source>
</evidence>
<protein>
    <submittedName>
        <fullName evidence="11">Protein EDS1L-like isoform X3</fullName>
    </submittedName>
</protein>
<sequence>MERGDLGIKAEVIRQALSVSVEAHTNPEGLPFVVRGIENSPSQVVVAFAGSWSPNHWFAGDSEAKPFGETDVNPKKFPSLRSIGKDAVAKVNGAFMERFLHILDEGSQTFRAEVTKAVENDKQIIFGGHSSAGPIAIYATVWFLEEYVRSKEKQTSRPLCLTFASPLTTDRTFCHAVQREGWSNCFVHFVTKLDIVPRILLAPRSSATELLQGIVSFSDPKYEPASIDNLTSLFVNVMKSASCVANHAACELMGSKHTIFDTMSGFIKRSPYRPCGKYVFRTETGVLVVVENQDAVLQLLFYSLQIESETELQNMAEASLRAHWTCKDELDASLAAPNVVCLKKLRELPLSSNHDARNDLNLCASARLCLRAAGELEKKKLDNLERINGKKGDIEKALESLEKYRTANKDRNVGYYDAFKLQEEEEDFKANVKRLELAAIWDDIVEMLRHEQLPDGFEADKKWVDLGTRFRRLVEPIDIANYYRHSRDDVAGHYMERRSRPSRYKYTQRWREHAEQLPKDSCGESCFWAEVEKLKVEVAKKQWDEIENEVLDLETRLEDWYNKDKEDKSDMFLRKSTLVEWWQTLRADHKLKSCIKKFMPS</sequence>
<dbReference type="Pfam" id="PF01764">
    <property type="entry name" value="Lipase_3"/>
    <property type="match status" value="1"/>
</dbReference>
<reference evidence="11" key="1">
    <citation type="submission" date="2025-08" db="UniProtKB">
        <authorList>
            <consortium name="RefSeq"/>
        </authorList>
    </citation>
    <scope>IDENTIFICATION</scope>
    <source>
        <tissue evidence="11">Leaf</tissue>
    </source>
</reference>
<dbReference type="GO" id="GO:0005737">
    <property type="term" value="C:cytoplasm"/>
    <property type="evidence" value="ECO:0007669"/>
    <property type="project" value="UniProtKB-SubCell"/>
</dbReference>